<evidence type="ECO:0000256" key="1">
    <source>
        <dbReference type="SAM" id="Phobius"/>
    </source>
</evidence>
<accession>A0A848ITS1</accession>
<feature type="transmembrane region" description="Helical" evidence="1">
    <location>
        <begin position="244"/>
        <end position="268"/>
    </location>
</feature>
<keyword evidence="1" id="KW-1133">Transmembrane helix</keyword>
<dbReference type="EMBL" id="JABBNU010000001">
    <property type="protein sequence ID" value="NMM47146.1"/>
    <property type="molecule type" value="Genomic_DNA"/>
</dbReference>
<evidence type="ECO:0000313" key="2">
    <source>
        <dbReference type="EMBL" id="NMM47146.1"/>
    </source>
</evidence>
<organism evidence="2 3">
    <name type="scientific">Marinigracilibium pacificum</name>
    <dbReference type="NCBI Taxonomy" id="2729599"/>
    <lineage>
        <taxon>Bacteria</taxon>
        <taxon>Pseudomonadati</taxon>
        <taxon>Bacteroidota</taxon>
        <taxon>Cytophagia</taxon>
        <taxon>Cytophagales</taxon>
        <taxon>Flammeovirgaceae</taxon>
        <taxon>Marinigracilibium</taxon>
    </lineage>
</organism>
<evidence type="ECO:0000313" key="3">
    <source>
        <dbReference type="Proteomes" id="UP000559010"/>
    </source>
</evidence>
<proteinExistence type="predicted"/>
<feature type="transmembrane region" description="Helical" evidence="1">
    <location>
        <begin position="348"/>
        <end position="369"/>
    </location>
</feature>
<keyword evidence="3" id="KW-1185">Reference proteome</keyword>
<dbReference type="Pfam" id="PF14093">
    <property type="entry name" value="DUF4271"/>
    <property type="match status" value="1"/>
</dbReference>
<dbReference type="AlphaFoldDB" id="A0A848ITS1"/>
<name>A0A848ITS1_9BACT</name>
<reference evidence="2 3" key="1">
    <citation type="submission" date="2020-04" db="EMBL/GenBank/DDBJ databases">
        <title>Flammeovirgaceae bacterium KN852 isolated from deep sea.</title>
        <authorList>
            <person name="Zhang D.-C."/>
        </authorList>
    </citation>
    <scope>NUCLEOTIDE SEQUENCE [LARGE SCALE GENOMIC DNA]</scope>
    <source>
        <strain evidence="2 3">KN852</strain>
    </source>
</reference>
<comment type="caution">
    <text evidence="2">The sequence shown here is derived from an EMBL/GenBank/DDBJ whole genome shotgun (WGS) entry which is preliminary data.</text>
</comment>
<gene>
    <name evidence="2" type="ORF">HH304_01950</name>
</gene>
<keyword evidence="1" id="KW-0812">Transmembrane</keyword>
<feature type="transmembrane region" description="Helical" evidence="1">
    <location>
        <begin position="156"/>
        <end position="172"/>
    </location>
</feature>
<feature type="transmembrane region" description="Helical" evidence="1">
    <location>
        <begin position="198"/>
        <end position="224"/>
    </location>
</feature>
<dbReference type="RefSeq" id="WP_169677758.1">
    <property type="nucleotide sequence ID" value="NZ_JABBNU010000001.1"/>
</dbReference>
<dbReference type="InterPro" id="IPR025367">
    <property type="entry name" value="DUF4271"/>
</dbReference>
<feature type="transmembrane region" description="Helical" evidence="1">
    <location>
        <begin position="317"/>
        <end position="336"/>
    </location>
</feature>
<protein>
    <submittedName>
        <fullName evidence="2">DUF4271 domain-containing protein</fullName>
    </submittedName>
</protein>
<keyword evidence="1" id="KW-0472">Membrane</keyword>
<sequence length="370" mass="42930">MRGVLIFIFILSGFYQVSGQTLIRDYKHDLMYFDQTQRLYLPYTYGSYDKHDAIHILITKQHWSGDGLVIKAPVESAFLINQKVVYTFKQDSLTVPISRTFEEYNSDSLFISVFSPGLIPENDLSMKSYIDDENITSDVKILTYFSRTKQNMDHKIIAVIFISVFLIIFKTANQKKFHEINRLDRLFSIRRKEEDSGLATTELATFVNITLISLTYSYIFLTLLNNSDIVNPAGLTAWLPRNNYMMWLALSGVFFMIFFIRMLIIQFFASMYQIDSFSSEHFLFQMRHFTVIAWVSLALVLIVDYSFLGVTSSNYDIVLFTVLFLLVLSEILLYLKAIAYTGYRKMHIISYLCGTEFVPLLIAVKVLLII</sequence>
<feature type="transmembrane region" description="Helical" evidence="1">
    <location>
        <begin position="289"/>
        <end position="311"/>
    </location>
</feature>
<dbReference type="Proteomes" id="UP000559010">
    <property type="component" value="Unassembled WGS sequence"/>
</dbReference>